<dbReference type="Proteomes" id="UP000510647">
    <property type="component" value="Chromosome 1"/>
</dbReference>
<evidence type="ECO:0000256" key="3">
    <source>
        <dbReference type="ARBA" id="ARBA00005550"/>
    </source>
</evidence>
<keyword evidence="7 8" id="KW-0472">Membrane</keyword>
<organism evidence="9 10">
    <name type="scientific">Torulaspora globosa</name>
    <dbReference type="NCBI Taxonomy" id="48254"/>
    <lineage>
        <taxon>Eukaryota</taxon>
        <taxon>Fungi</taxon>
        <taxon>Dikarya</taxon>
        <taxon>Ascomycota</taxon>
        <taxon>Saccharomycotina</taxon>
        <taxon>Saccharomycetes</taxon>
        <taxon>Saccharomycetales</taxon>
        <taxon>Saccharomycetaceae</taxon>
        <taxon>Torulaspora</taxon>
    </lineage>
</organism>
<comment type="similarity">
    <text evidence="3 8">Belongs to the DLT1 family.</text>
</comment>
<dbReference type="InterPro" id="IPR038869">
    <property type="entry name" value="DLT1"/>
</dbReference>
<evidence type="ECO:0000256" key="6">
    <source>
        <dbReference type="ARBA" id="ARBA00022989"/>
    </source>
</evidence>
<dbReference type="GO" id="GO:0016020">
    <property type="term" value="C:membrane"/>
    <property type="evidence" value="ECO:0007669"/>
    <property type="project" value="UniProtKB-SubCell"/>
</dbReference>
<keyword evidence="10" id="KW-1185">Reference proteome</keyword>
<evidence type="ECO:0000313" key="9">
    <source>
        <dbReference type="EMBL" id="QLQ78091.1"/>
    </source>
</evidence>
<comment type="subcellular location">
    <subcellularLocation>
        <location evidence="2 8">Membrane</location>
        <topology evidence="2 8">Multi-pass membrane protein</topology>
    </subcellularLocation>
</comment>
<dbReference type="OrthoDB" id="4096362at2759"/>
<dbReference type="AlphaFoldDB" id="A0A7H9HLN4"/>
<dbReference type="EMBL" id="CP059267">
    <property type="protein sequence ID" value="QLQ78091.1"/>
    <property type="molecule type" value="Genomic_DNA"/>
</dbReference>
<keyword evidence="6 8" id="KW-1133">Transmembrane helix</keyword>
<evidence type="ECO:0000256" key="7">
    <source>
        <dbReference type="ARBA" id="ARBA00023136"/>
    </source>
</evidence>
<protein>
    <recommendedName>
        <fullName evidence="4 8">Defect at low temperature protein 1</fullName>
    </recommendedName>
</protein>
<comment type="function">
    <text evidence="1 8">Required for growth under high-pressure and low-temperature conditions.</text>
</comment>
<name>A0A7H9HLN4_9SACH</name>
<dbReference type="PANTHER" id="PTHR40021">
    <property type="entry name" value="DEFECT AT LOW TEMPERATURE PROTEIN 1"/>
    <property type="match status" value="1"/>
</dbReference>
<evidence type="ECO:0000256" key="4">
    <source>
        <dbReference type="ARBA" id="ARBA00021353"/>
    </source>
</evidence>
<dbReference type="PANTHER" id="PTHR40021:SF1">
    <property type="entry name" value="DEFECT AT LOW TEMPERATURE PROTEIN 1"/>
    <property type="match status" value="1"/>
</dbReference>
<evidence type="ECO:0000313" key="10">
    <source>
        <dbReference type="Proteomes" id="UP000510647"/>
    </source>
</evidence>
<accession>A0A7H9HLN4</accession>
<proteinExistence type="inferred from homology"/>
<keyword evidence="5 8" id="KW-0812">Transmembrane</keyword>
<evidence type="ECO:0000256" key="8">
    <source>
        <dbReference type="RuleBase" id="RU367100"/>
    </source>
</evidence>
<evidence type="ECO:0000256" key="1">
    <source>
        <dbReference type="ARBA" id="ARBA00002489"/>
    </source>
</evidence>
<gene>
    <name evidence="8" type="primary">DLT1</name>
    <name evidence="9" type="ORF">HG537_0A03380</name>
</gene>
<evidence type="ECO:0000256" key="2">
    <source>
        <dbReference type="ARBA" id="ARBA00004141"/>
    </source>
</evidence>
<evidence type="ECO:0000256" key="5">
    <source>
        <dbReference type="ARBA" id="ARBA00022692"/>
    </source>
</evidence>
<sequence>MKSFMMKGRLWIYRGSLAIAMVFLIAFSIVLPIDCIAQAAESFNNAWNTFIVVGALVAFTIASISIIVGRIIFYKSCKQHIPRWYLPLAPGDLPHRGSRKLVLTNMERSRELSSLFKRPKDPVIHAGLEPPVRCDDKTHEKLFPEYLNYESCIKVLADRLKYQGIFLNNADLKMGLDETFSDVVRNQFMDTEDKFQMENAQKFIDIYEMMRYSNEDVTRSQFVDFVSLAIYFVDISLTMDKKLPHLRQINTTSRLQFNVDDEGWEREISRTPTGYGNNEFDKFDYVPYADSSSVLRRTFTGRSFIKPASIGSHSGR</sequence>
<feature type="transmembrane region" description="Helical" evidence="8">
    <location>
        <begin position="49"/>
        <end position="73"/>
    </location>
</feature>
<reference evidence="9 10" key="1">
    <citation type="submission" date="2020-06" db="EMBL/GenBank/DDBJ databases">
        <title>The yeast mating-type switching endonuclease HO is a domesticated member of an unorthodox homing genetic element family.</title>
        <authorList>
            <person name="Coughlan A.Y."/>
            <person name="Lombardi L."/>
            <person name="Braun-Galleani S."/>
            <person name="Martos A.R."/>
            <person name="Galeote V."/>
            <person name="Bigey F."/>
            <person name="Dequin S."/>
            <person name="Byrne K.P."/>
            <person name="Wolfe K.H."/>
        </authorList>
    </citation>
    <scope>NUCLEOTIDE SEQUENCE [LARGE SCALE GENOMIC DNA]</scope>
    <source>
        <strain evidence="9 10">CBS2947</strain>
    </source>
</reference>
<comment type="caution">
    <text evidence="8">Lacks conserved residue(s) required for the propagation of feature annotation.</text>
</comment>